<dbReference type="Gene3D" id="1.10.260.40">
    <property type="entry name" value="lambda repressor-like DNA-binding domains"/>
    <property type="match status" value="1"/>
</dbReference>
<dbReference type="AlphaFoldDB" id="A0A3T0D3R2"/>
<dbReference type="InterPro" id="IPR028082">
    <property type="entry name" value="Peripla_BP_I"/>
</dbReference>
<keyword evidence="4" id="KW-0804">Transcription</keyword>
<keyword evidence="2" id="KW-0805">Transcription regulation</keyword>
<dbReference type="PANTHER" id="PTHR30146">
    <property type="entry name" value="LACI-RELATED TRANSCRIPTIONAL REPRESSOR"/>
    <property type="match status" value="1"/>
</dbReference>
<evidence type="ECO:0000256" key="2">
    <source>
        <dbReference type="ARBA" id="ARBA00023015"/>
    </source>
</evidence>
<dbReference type="Proteomes" id="UP000282930">
    <property type="component" value="Chromosome"/>
</dbReference>
<evidence type="ECO:0000256" key="4">
    <source>
        <dbReference type="ARBA" id="ARBA00023163"/>
    </source>
</evidence>
<dbReference type="CDD" id="cd06267">
    <property type="entry name" value="PBP1_LacI_sugar_binding-like"/>
    <property type="match status" value="1"/>
</dbReference>
<evidence type="ECO:0000256" key="3">
    <source>
        <dbReference type="ARBA" id="ARBA00023125"/>
    </source>
</evidence>
<organism evidence="6 7">
    <name type="scientific">Caldicellulosiruptor changbaiensis</name>
    <dbReference type="NCBI Taxonomy" id="1222016"/>
    <lineage>
        <taxon>Bacteria</taxon>
        <taxon>Bacillati</taxon>
        <taxon>Bacillota</taxon>
        <taxon>Bacillota incertae sedis</taxon>
        <taxon>Caldicellulosiruptorales</taxon>
        <taxon>Caldicellulosiruptoraceae</taxon>
        <taxon>Caldicellulosiruptor</taxon>
    </lineage>
</organism>
<dbReference type="SUPFAM" id="SSF53822">
    <property type="entry name" value="Periplasmic binding protein-like I"/>
    <property type="match status" value="1"/>
</dbReference>
<gene>
    <name evidence="6" type="ORF">ELD05_03790</name>
</gene>
<dbReference type="KEGG" id="ccha:ELD05_03790"/>
<dbReference type="PROSITE" id="PS50932">
    <property type="entry name" value="HTH_LACI_2"/>
    <property type="match status" value="1"/>
</dbReference>
<accession>A0A3T0D3R2</accession>
<dbReference type="RefSeq" id="WP_127351423.1">
    <property type="nucleotide sequence ID" value="NZ_CP034791.1"/>
</dbReference>
<dbReference type="SUPFAM" id="SSF47413">
    <property type="entry name" value="lambda repressor-like DNA-binding domains"/>
    <property type="match status" value="1"/>
</dbReference>
<keyword evidence="7" id="KW-1185">Reference proteome</keyword>
<evidence type="ECO:0000313" key="6">
    <source>
        <dbReference type="EMBL" id="AZT89848.1"/>
    </source>
</evidence>
<evidence type="ECO:0000256" key="1">
    <source>
        <dbReference type="ARBA" id="ARBA00022491"/>
    </source>
</evidence>
<reference evidence="6 7" key="1">
    <citation type="submission" date="2018-12" db="EMBL/GenBank/DDBJ databases">
        <title>Genome sequence from the cellulolytic species, Caldicellulosiruptor changbaiensis.</title>
        <authorList>
            <person name="Blumer-Schuette S.E."/>
            <person name="Mendoza C."/>
        </authorList>
    </citation>
    <scope>NUCLEOTIDE SEQUENCE [LARGE SCALE GENOMIC DNA]</scope>
    <source>
        <strain evidence="6 7">CBS-Z</strain>
    </source>
</reference>
<dbReference type="InterPro" id="IPR010982">
    <property type="entry name" value="Lambda_DNA-bd_dom_sf"/>
</dbReference>
<dbReference type="GO" id="GO:0000976">
    <property type="term" value="F:transcription cis-regulatory region binding"/>
    <property type="evidence" value="ECO:0007669"/>
    <property type="project" value="TreeGrafter"/>
</dbReference>
<name>A0A3T0D3R2_9FIRM</name>
<keyword evidence="1" id="KW-0678">Repressor</keyword>
<keyword evidence="3" id="KW-0238">DNA-binding</keyword>
<dbReference type="EMBL" id="CP034791">
    <property type="protein sequence ID" value="AZT89848.1"/>
    <property type="molecule type" value="Genomic_DNA"/>
</dbReference>
<dbReference type="CDD" id="cd01392">
    <property type="entry name" value="HTH_LacI"/>
    <property type="match status" value="1"/>
</dbReference>
<feature type="domain" description="HTH lacI-type" evidence="5">
    <location>
        <begin position="6"/>
        <end position="59"/>
    </location>
</feature>
<dbReference type="Pfam" id="PF00356">
    <property type="entry name" value="LacI"/>
    <property type="match status" value="1"/>
</dbReference>
<dbReference type="PANTHER" id="PTHR30146:SF148">
    <property type="entry name" value="HTH-TYPE TRANSCRIPTIONAL REPRESSOR PURR-RELATED"/>
    <property type="match status" value="1"/>
</dbReference>
<dbReference type="InterPro" id="IPR001761">
    <property type="entry name" value="Peripla_BP/Lac1_sug-bd_dom"/>
</dbReference>
<protein>
    <submittedName>
        <fullName evidence="6">LacI family transcriptional regulator</fullName>
    </submittedName>
</protein>
<sequence length="338" mass="38470">MIKIPATIKDIARYTGLSIATISKYLNGGNVLEKNRILIEEAIKALDFEVNEIARGLRTNKTMTVGVLIPVFEQFFSTIISSLETILLETGYSVVVCDYKDDEKLEKERFDFLYKKRVDALVVVPTSLRGCDIRKIVKRDIPIIAIDRPIPDYECDTIVVNNFEISYKAVEKLITMGHRKIGIICGPQNIYTAKERLRGYIEAHKDYNVEIDEEYIKFSDYHSMESGFKRMMELLEKDDPPTAVFITNYDMTVGSVIAMNEKDVKIPDELSVIGFDSIEIARMVKPPLSLVLQPTEEIGKAAAELILNRLKGDKSDFPLFKKLDAQLLIKKSIREIKC</sequence>
<evidence type="ECO:0000313" key="7">
    <source>
        <dbReference type="Proteomes" id="UP000282930"/>
    </source>
</evidence>
<evidence type="ECO:0000259" key="5">
    <source>
        <dbReference type="PROSITE" id="PS50932"/>
    </source>
</evidence>
<proteinExistence type="predicted"/>
<dbReference type="Gene3D" id="3.40.50.2300">
    <property type="match status" value="2"/>
</dbReference>
<dbReference type="InterPro" id="IPR000843">
    <property type="entry name" value="HTH_LacI"/>
</dbReference>
<dbReference type="GO" id="GO:0003700">
    <property type="term" value="F:DNA-binding transcription factor activity"/>
    <property type="evidence" value="ECO:0007669"/>
    <property type="project" value="TreeGrafter"/>
</dbReference>
<dbReference type="Pfam" id="PF00532">
    <property type="entry name" value="Peripla_BP_1"/>
    <property type="match status" value="1"/>
</dbReference>
<dbReference type="SMART" id="SM00354">
    <property type="entry name" value="HTH_LACI"/>
    <property type="match status" value="1"/>
</dbReference>